<evidence type="ECO:0000313" key="6">
    <source>
        <dbReference type="Proteomes" id="UP000799777"/>
    </source>
</evidence>
<dbReference type="SUPFAM" id="SSF48403">
    <property type="entry name" value="Ankyrin repeat"/>
    <property type="match status" value="1"/>
</dbReference>
<name>A0A9P4H108_9PLEO</name>
<dbReference type="EMBL" id="ML978246">
    <property type="protein sequence ID" value="KAF2026288.1"/>
    <property type="molecule type" value="Genomic_DNA"/>
</dbReference>
<dbReference type="PROSITE" id="PS50297">
    <property type="entry name" value="ANK_REP_REGION"/>
    <property type="match status" value="1"/>
</dbReference>
<accession>A0A9P4H108</accession>
<proteinExistence type="predicted"/>
<dbReference type="SMART" id="SM00248">
    <property type="entry name" value="ANK"/>
    <property type="match status" value="4"/>
</dbReference>
<feature type="region of interest" description="Disordered" evidence="4">
    <location>
        <begin position="130"/>
        <end position="150"/>
    </location>
</feature>
<dbReference type="OrthoDB" id="195446at2759"/>
<dbReference type="PANTHER" id="PTHR24198">
    <property type="entry name" value="ANKYRIN REPEAT AND PROTEIN KINASE DOMAIN-CONTAINING PROTEIN"/>
    <property type="match status" value="1"/>
</dbReference>
<dbReference type="Pfam" id="PF12796">
    <property type="entry name" value="Ank_2"/>
    <property type="match status" value="2"/>
</dbReference>
<keyword evidence="2 3" id="KW-0040">ANK repeat</keyword>
<dbReference type="PROSITE" id="PS50088">
    <property type="entry name" value="ANK_REPEAT"/>
    <property type="match status" value="1"/>
</dbReference>
<evidence type="ECO:0000256" key="3">
    <source>
        <dbReference type="PROSITE-ProRule" id="PRU00023"/>
    </source>
</evidence>
<dbReference type="InterPro" id="IPR036770">
    <property type="entry name" value="Ankyrin_rpt-contain_sf"/>
</dbReference>
<feature type="repeat" description="ANK" evidence="3">
    <location>
        <begin position="47"/>
        <end position="79"/>
    </location>
</feature>
<comment type="caution">
    <text evidence="5">The sequence shown here is derived from an EMBL/GenBank/DDBJ whole genome shotgun (WGS) entry which is preliminary data.</text>
</comment>
<evidence type="ECO:0000256" key="4">
    <source>
        <dbReference type="SAM" id="MobiDB-lite"/>
    </source>
</evidence>
<organism evidence="5 6">
    <name type="scientific">Setomelanomma holmii</name>
    <dbReference type="NCBI Taxonomy" id="210430"/>
    <lineage>
        <taxon>Eukaryota</taxon>
        <taxon>Fungi</taxon>
        <taxon>Dikarya</taxon>
        <taxon>Ascomycota</taxon>
        <taxon>Pezizomycotina</taxon>
        <taxon>Dothideomycetes</taxon>
        <taxon>Pleosporomycetidae</taxon>
        <taxon>Pleosporales</taxon>
        <taxon>Pleosporineae</taxon>
        <taxon>Phaeosphaeriaceae</taxon>
        <taxon>Setomelanomma</taxon>
    </lineage>
</organism>
<dbReference type="Proteomes" id="UP000799777">
    <property type="component" value="Unassembled WGS sequence"/>
</dbReference>
<keyword evidence="6" id="KW-1185">Reference proteome</keyword>
<gene>
    <name evidence="5" type="ORF">EK21DRAFT_92531</name>
</gene>
<reference evidence="5" key="1">
    <citation type="journal article" date="2020" name="Stud. Mycol.">
        <title>101 Dothideomycetes genomes: a test case for predicting lifestyles and emergence of pathogens.</title>
        <authorList>
            <person name="Haridas S."/>
            <person name="Albert R."/>
            <person name="Binder M."/>
            <person name="Bloem J."/>
            <person name="Labutti K."/>
            <person name="Salamov A."/>
            <person name="Andreopoulos B."/>
            <person name="Baker S."/>
            <person name="Barry K."/>
            <person name="Bills G."/>
            <person name="Bluhm B."/>
            <person name="Cannon C."/>
            <person name="Castanera R."/>
            <person name="Culley D."/>
            <person name="Daum C."/>
            <person name="Ezra D."/>
            <person name="Gonzalez J."/>
            <person name="Henrissat B."/>
            <person name="Kuo A."/>
            <person name="Liang C."/>
            <person name="Lipzen A."/>
            <person name="Lutzoni F."/>
            <person name="Magnuson J."/>
            <person name="Mondo S."/>
            <person name="Nolan M."/>
            <person name="Ohm R."/>
            <person name="Pangilinan J."/>
            <person name="Park H.-J."/>
            <person name="Ramirez L."/>
            <person name="Alfaro M."/>
            <person name="Sun H."/>
            <person name="Tritt A."/>
            <person name="Yoshinaga Y."/>
            <person name="Zwiers L.-H."/>
            <person name="Turgeon B."/>
            <person name="Goodwin S."/>
            <person name="Spatafora J."/>
            <person name="Crous P."/>
            <person name="Grigoriev I."/>
        </authorList>
    </citation>
    <scope>NUCLEOTIDE SEQUENCE</scope>
    <source>
        <strain evidence="5">CBS 110217</strain>
    </source>
</reference>
<sequence>MQMVVLLIDAKADLDAGTTPPLIASIEDLSIVNRLLAAGCNLDVKSEGATAMVTALATRRIDIADALMHAGADLNVVDTALRYGHWNFAVKSVASGADVSNPTLIKYAAYKGQTKFVQALKKTKDFMRSSAGGKDKIKTATSPASAHQHTKPLQLALKGRHHDIVELLINDRLGVNQLCGTPPYTPLEWAAGRNDAVLVRQLFNAGANPNRGGEVTPLLSAVTRFVRAQNVHSPQATEI</sequence>
<evidence type="ECO:0000256" key="2">
    <source>
        <dbReference type="ARBA" id="ARBA00023043"/>
    </source>
</evidence>
<dbReference type="InterPro" id="IPR002110">
    <property type="entry name" value="Ankyrin_rpt"/>
</dbReference>
<evidence type="ECO:0000256" key="1">
    <source>
        <dbReference type="ARBA" id="ARBA00022737"/>
    </source>
</evidence>
<dbReference type="PANTHER" id="PTHR24198:SF165">
    <property type="entry name" value="ANKYRIN REPEAT-CONTAINING PROTEIN-RELATED"/>
    <property type="match status" value="1"/>
</dbReference>
<dbReference type="Gene3D" id="1.25.40.20">
    <property type="entry name" value="Ankyrin repeat-containing domain"/>
    <property type="match status" value="2"/>
</dbReference>
<dbReference type="AlphaFoldDB" id="A0A9P4H108"/>
<evidence type="ECO:0000313" key="5">
    <source>
        <dbReference type="EMBL" id="KAF2026288.1"/>
    </source>
</evidence>
<protein>
    <submittedName>
        <fullName evidence="5">Ankyrin</fullName>
    </submittedName>
</protein>
<keyword evidence="1" id="KW-0677">Repeat</keyword>